<dbReference type="Proteomes" id="UP000516437">
    <property type="component" value="Chromosome 3"/>
</dbReference>
<evidence type="ECO:0000256" key="8">
    <source>
        <dbReference type="SAM" id="Coils"/>
    </source>
</evidence>
<organism evidence="9 10">
    <name type="scientific">Morella rubra</name>
    <name type="common">Chinese bayberry</name>
    <dbReference type="NCBI Taxonomy" id="262757"/>
    <lineage>
        <taxon>Eukaryota</taxon>
        <taxon>Viridiplantae</taxon>
        <taxon>Streptophyta</taxon>
        <taxon>Embryophyta</taxon>
        <taxon>Tracheophyta</taxon>
        <taxon>Spermatophyta</taxon>
        <taxon>Magnoliopsida</taxon>
        <taxon>eudicotyledons</taxon>
        <taxon>Gunneridae</taxon>
        <taxon>Pentapetalae</taxon>
        <taxon>rosids</taxon>
        <taxon>fabids</taxon>
        <taxon>Fagales</taxon>
        <taxon>Myricaceae</taxon>
        <taxon>Morella</taxon>
    </lineage>
</organism>
<dbReference type="InterPro" id="IPR050651">
    <property type="entry name" value="Plant_Cytochrome_P450_Monoox"/>
</dbReference>
<dbReference type="GO" id="GO:0004497">
    <property type="term" value="F:monooxygenase activity"/>
    <property type="evidence" value="ECO:0007669"/>
    <property type="project" value="UniProtKB-KW"/>
</dbReference>
<protein>
    <submittedName>
        <fullName evidence="9">Cytochrome P450 81D1</fullName>
    </submittedName>
</protein>
<comment type="caution">
    <text evidence="9">The sequence shown here is derived from an EMBL/GenBank/DDBJ whole genome shotgun (WGS) entry which is preliminary data.</text>
</comment>
<dbReference type="PRINTS" id="PR00385">
    <property type="entry name" value="P450"/>
</dbReference>
<accession>A0A6A1W4Z9</accession>
<feature type="binding site" description="axial binding residue" evidence="6">
    <location>
        <position position="530"/>
    </location>
    <ligand>
        <name>heme</name>
        <dbReference type="ChEBI" id="CHEBI:30413"/>
    </ligand>
    <ligandPart>
        <name>Fe</name>
        <dbReference type="ChEBI" id="CHEBI:18248"/>
    </ligandPart>
</feature>
<dbReference type="PANTHER" id="PTHR47947:SF13">
    <property type="entry name" value="CYTOCHROME P450, FAMILY 81, SUBFAMILY K, POLYPEPTIDE 1-RELATED"/>
    <property type="match status" value="1"/>
</dbReference>
<evidence type="ECO:0000256" key="3">
    <source>
        <dbReference type="ARBA" id="ARBA00023002"/>
    </source>
</evidence>
<evidence type="ECO:0000256" key="4">
    <source>
        <dbReference type="ARBA" id="ARBA00023004"/>
    </source>
</evidence>
<keyword evidence="10" id="KW-1185">Reference proteome</keyword>
<gene>
    <name evidence="9" type="ORF">CJ030_MR3G019048</name>
</gene>
<dbReference type="InterPro" id="IPR001128">
    <property type="entry name" value="Cyt_P450"/>
</dbReference>
<evidence type="ECO:0000256" key="1">
    <source>
        <dbReference type="ARBA" id="ARBA00022617"/>
    </source>
</evidence>
<evidence type="ECO:0000313" key="9">
    <source>
        <dbReference type="EMBL" id="KAB1220302.1"/>
    </source>
</evidence>
<dbReference type="PANTHER" id="PTHR47947">
    <property type="entry name" value="CYTOCHROME P450 82C3-RELATED"/>
    <property type="match status" value="1"/>
</dbReference>
<keyword evidence="2 6" id="KW-0479">Metal-binding</keyword>
<sequence length="596" mass="67573">MFDLHAPGSLLSFLSPLIKNSLISCLAMENYYSYLAFFLTVVFIVKIFRHRKLNSPPSPFCWPIIGHLHLLRPPLYKALETLSLRYGPILSLKLGCQSFLVVSSPSAVEECFTKNDIVFANRPRTMAGEHLSYNFTAPVLAPYGHSWRNLRRFAAVEIFSQMSLQKSSIIRREEVNSLIRQVFKASSGKPNKVEFRYLFSLLTFNIMMRMVTGEPCVGEEAAGTDVGKQRLKDLTEIYFPSVITNICDFFPALRWIGYKGLEKSFIRLQAKRDELLQRLIEENKQKKTSSLSTSSLVEMEKKRTMIESLLSLRESEPEFYSDDVIKSMILDIAWKTLLLNHPDVLQVRAEIDDQVGRLLNELRGSIFEQYTGSAFFTSEICSNFVCALLQTMFVAGTDTTATTLEWAMSLLLNHPDVLQKVRAEIDDQVGRERLLNELDLAKLPYLHCVINETLRLFPTAPLLVPHCSTEDCTVGGFQIPRGTTLLVNAWFRDPKLWEEPTKFKPERFEATNRETDGFKFVPFGIGRRSCPGAGMGQRIISLTLGALIQCFGWERPGKEMVDMKLADGGSALHKLAKPLEAVCSPRHSMKILLSQL</sequence>
<dbReference type="Pfam" id="PF00067">
    <property type="entry name" value="p450"/>
    <property type="match status" value="2"/>
</dbReference>
<keyword evidence="3 7" id="KW-0560">Oxidoreductase</keyword>
<feature type="coiled-coil region" evidence="8">
    <location>
        <begin position="258"/>
        <end position="285"/>
    </location>
</feature>
<dbReference type="CDD" id="cd20653">
    <property type="entry name" value="CYP81"/>
    <property type="match status" value="1"/>
</dbReference>
<dbReference type="InterPro" id="IPR017972">
    <property type="entry name" value="Cyt_P450_CS"/>
</dbReference>
<proteinExistence type="inferred from homology"/>
<evidence type="ECO:0000313" key="10">
    <source>
        <dbReference type="Proteomes" id="UP000516437"/>
    </source>
</evidence>
<comment type="cofactor">
    <cofactor evidence="6">
        <name>heme</name>
        <dbReference type="ChEBI" id="CHEBI:30413"/>
    </cofactor>
</comment>
<dbReference type="InterPro" id="IPR002401">
    <property type="entry name" value="Cyt_P450_E_grp-I"/>
</dbReference>
<keyword evidence="5 7" id="KW-0503">Monooxygenase</keyword>
<keyword evidence="4 6" id="KW-0408">Iron</keyword>
<dbReference type="PRINTS" id="PR00463">
    <property type="entry name" value="EP450I"/>
</dbReference>
<keyword evidence="1 6" id="KW-0349">Heme</keyword>
<evidence type="ECO:0000256" key="2">
    <source>
        <dbReference type="ARBA" id="ARBA00022723"/>
    </source>
</evidence>
<dbReference type="InterPro" id="IPR036396">
    <property type="entry name" value="Cyt_P450_sf"/>
</dbReference>
<dbReference type="SUPFAM" id="SSF48264">
    <property type="entry name" value="Cytochrome P450"/>
    <property type="match status" value="2"/>
</dbReference>
<dbReference type="GO" id="GO:0016705">
    <property type="term" value="F:oxidoreductase activity, acting on paired donors, with incorporation or reduction of molecular oxygen"/>
    <property type="evidence" value="ECO:0007669"/>
    <property type="project" value="InterPro"/>
</dbReference>
<evidence type="ECO:0000256" key="7">
    <source>
        <dbReference type="RuleBase" id="RU000461"/>
    </source>
</evidence>
<comment type="similarity">
    <text evidence="7">Belongs to the cytochrome P450 family.</text>
</comment>
<keyword evidence="8" id="KW-0175">Coiled coil</keyword>
<dbReference type="OrthoDB" id="1055148at2759"/>
<dbReference type="GO" id="GO:0005506">
    <property type="term" value="F:iron ion binding"/>
    <property type="evidence" value="ECO:0007669"/>
    <property type="project" value="InterPro"/>
</dbReference>
<dbReference type="EMBL" id="RXIC02000021">
    <property type="protein sequence ID" value="KAB1220302.1"/>
    <property type="molecule type" value="Genomic_DNA"/>
</dbReference>
<evidence type="ECO:0000256" key="5">
    <source>
        <dbReference type="ARBA" id="ARBA00023033"/>
    </source>
</evidence>
<dbReference type="Gene3D" id="1.10.630.10">
    <property type="entry name" value="Cytochrome P450"/>
    <property type="match status" value="2"/>
</dbReference>
<dbReference type="PROSITE" id="PS00086">
    <property type="entry name" value="CYTOCHROME_P450"/>
    <property type="match status" value="1"/>
</dbReference>
<reference evidence="9 10" key="1">
    <citation type="journal article" date="2019" name="Plant Biotechnol. J.">
        <title>The red bayberry genome and genetic basis of sex determination.</title>
        <authorList>
            <person name="Jia H.M."/>
            <person name="Jia H.J."/>
            <person name="Cai Q.L."/>
            <person name="Wang Y."/>
            <person name="Zhao H.B."/>
            <person name="Yang W.F."/>
            <person name="Wang G.Y."/>
            <person name="Li Y.H."/>
            <person name="Zhan D.L."/>
            <person name="Shen Y.T."/>
            <person name="Niu Q.F."/>
            <person name="Chang L."/>
            <person name="Qiu J."/>
            <person name="Zhao L."/>
            <person name="Xie H.B."/>
            <person name="Fu W.Y."/>
            <person name="Jin J."/>
            <person name="Li X.W."/>
            <person name="Jiao Y."/>
            <person name="Zhou C.C."/>
            <person name="Tu T."/>
            <person name="Chai C.Y."/>
            <person name="Gao J.L."/>
            <person name="Fan L.J."/>
            <person name="van de Weg E."/>
            <person name="Wang J.Y."/>
            <person name="Gao Z.S."/>
        </authorList>
    </citation>
    <scope>NUCLEOTIDE SEQUENCE [LARGE SCALE GENOMIC DNA]</scope>
    <source>
        <tissue evidence="9">Leaves</tissue>
    </source>
</reference>
<evidence type="ECO:0000256" key="6">
    <source>
        <dbReference type="PIRSR" id="PIRSR602401-1"/>
    </source>
</evidence>
<dbReference type="GO" id="GO:0020037">
    <property type="term" value="F:heme binding"/>
    <property type="evidence" value="ECO:0007669"/>
    <property type="project" value="InterPro"/>
</dbReference>
<dbReference type="AlphaFoldDB" id="A0A6A1W4Z9"/>
<name>A0A6A1W4Z9_9ROSI</name>